<sequence length="63" mass="7569">MFIQSGHSLPRTFLCIHKDDAMHTYFSRHYRRQDFSITEALLFLIEMNNQDILETEEGKHLLE</sequence>
<keyword evidence="2" id="KW-1185">Reference proteome</keyword>
<dbReference type="EMBL" id="REGN01007845">
    <property type="protein sequence ID" value="RNA05123.1"/>
    <property type="molecule type" value="Genomic_DNA"/>
</dbReference>
<name>A0A3M7Q1B9_BRAPC</name>
<evidence type="ECO:0000313" key="1">
    <source>
        <dbReference type="EMBL" id="RNA05123.1"/>
    </source>
</evidence>
<reference evidence="1 2" key="1">
    <citation type="journal article" date="2018" name="Sci. Rep.">
        <title>Genomic signatures of local adaptation to the degree of environmental predictability in rotifers.</title>
        <authorList>
            <person name="Franch-Gras L."/>
            <person name="Hahn C."/>
            <person name="Garcia-Roger E.M."/>
            <person name="Carmona M.J."/>
            <person name="Serra M."/>
            <person name="Gomez A."/>
        </authorList>
    </citation>
    <scope>NUCLEOTIDE SEQUENCE [LARGE SCALE GENOMIC DNA]</scope>
    <source>
        <strain evidence="1">HYR1</strain>
    </source>
</reference>
<comment type="caution">
    <text evidence="1">The sequence shown here is derived from an EMBL/GenBank/DDBJ whole genome shotgun (WGS) entry which is preliminary data.</text>
</comment>
<gene>
    <name evidence="1" type="ORF">BpHYR1_006212</name>
</gene>
<dbReference type="Proteomes" id="UP000276133">
    <property type="component" value="Unassembled WGS sequence"/>
</dbReference>
<accession>A0A3M7Q1B9</accession>
<evidence type="ECO:0000313" key="2">
    <source>
        <dbReference type="Proteomes" id="UP000276133"/>
    </source>
</evidence>
<organism evidence="1 2">
    <name type="scientific">Brachionus plicatilis</name>
    <name type="common">Marine rotifer</name>
    <name type="synonym">Brachionus muelleri</name>
    <dbReference type="NCBI Taxonomy" id="10195"/>
    <lineage>
        <taxon>Eukaryota</taxon>
        <taxon>Metazoa</taxon>
        <taxon>Spiralia</taxon>
        <taxon>Gnathifera</taxon>
        <taxon>Rotifera</taxon>
        <taxon>Eurotatoria</taxon>
        <taxon>Monogononta</taxon>
        <taxon>Pseudotrocha</taxon>
        <taxon>Ploima</taxon>
        <taxon>Brachionidae</taxon>
        <taxon>Brachionus</taxon>
    </lineage>
</organism>
<protein>
    <submittedName>
        <fullName evidence="1">Uncharacterized protein</fullName>
    </submittedName>
</protein>
<proteinExistence type="predicted"/>
<dbReference type="AlphaFoldDB" id="A0A3M7Q1B9"/>